<feature type="compositionally biased region" description="Basic and acidic residues" evidence="1">
    <location>
        <begin position="404"/>
        <end position="414"/>
    </location>
</feature>
<sequence>TVAKKGYTENLEPVPSDWTPPAADVARGPKAPWSYLLKPTQKGEVHVQARGKELFIAAGYHGVRFHFGLEAIMLCVSLEDFLALTAKDCPGPSKDKTRAAKMRSFRVPERFYVPGSVDGGDRRINIFAAIVCDDCAFIALDFSRMIHMHVISLDRFWTADDLQPGSSLWPELWDVSHGPDWIDEHEAALASLEEWRLQMLKQDTQRPIVQQLCSAQFVFNGFGMHLANDFLFSLAFWPGTPASVICANDELFNTLKNAIQPFMTQWVSSKYRKRVCSNANTSNPLVDHNHSYLNFVNQYVHVYRRQEVRVPTELYNCMVLSGLLDEAYTISFDLKYELPSTDKLTTRSFKKLPVFKYRAGSFGMFYSVIRAQRPDDWSWAFNGILAKELKHAGYQTTLGPAEFRNNKENKLDPKRHGHAGRRKKV</sequence>
<dbReference type="HOGENOM" id="CLU_029793_1_0_1"/>
<dbReference type="OrthoDB" id="3263739at2759"/>
<dbReference type="AlphaFoldDB" id="M2RKN7"/>
<feature type="non-terminal residue" evidence="2">
    <location>
        <position position="425"/>
    </location>
</feature>
<evidence type="ECO:0000256" key="1">
    <source>
        <dbReference type="SAM" id="MobiDB-lite"/>
    </source>
</evidence>
<proteinExistence type="predicted"/>
<evidence type="ECO:0000313" key="2">
    <source>
        <dbReference type="EMBL" id="EMD39381.1"/>
    </source>
</evidence>
<name>M2RKN7_CERS8</name>
<feature type="region of interest" description="Disordered" evidence="1">
    <location>
        <begin position="403"/>
        <end position="425"/>
    </location>
</feature>
<evidence type="ECO:0000313" key="3">
    <source>
        <dbReference type="Proteomes" id="UP000016930"/>
    </source>
</evidence>
<dbReference type="Proteomes" id="UP000016930">
    <property type="component" value="Unassembled WGS sequence"/>
</dbReference>
<accession>M2RKN7</accession>
<dbReference type="EMBL" id="KB445794">
    <property type="protein sequence ID" value="EMD39381.1"/>
    <property type="molecule type" value="Genomic_DNA"/>
</dbReference>
<feature type="compositionally biased region" description="Basic residues" evidence="1">
    <location>
        <begin position="415"/>
        <end position="425"/>
    </location>
</feature>
<keyword evidence="3" id="KW-1185">Reference proteome</keyword>
<protein>
    <submittedName>
        <fullName evidence="2">Uncharacterized protein</fullName>
    </submittedName>
</protein>
<reference evidence="2 3" key="1">
    <citation type="journal article" date="2012" name="Proc. Natl. Acad. Sci. U.S.A.">
        <title>Comparative genomics of Ceriporiopsis subvermispora and Phanerochaete chrysosporium provide insight into selective ligninolysis.</title>
        <authorList>
            <person name="Fernandez-Fueyo E."/>
            <person name="Ruiz-Duenas F.J."/>
            <person name="Ferreira P."/>
            <person name="Floudas D."/>
            <person name="Hibbett D.S."/>
            <person name="Canessa P."/>
            <person name="Larrondo L.F."/>
            <person name="James T.Y."/>
            <person name="Seelenfreund D."/>
            <person name="Lobos S."/>
            <person name="Polanco R."/>
            <person name="Tello M."/>
            <person name="Honda Y."/>
            <person name="Watanabe T."/>
            <person name="Watanabe T."/>
            <person name="Ryu J.S."/>
            <person name="Kubicek C.P."/>
            <person name="Schmoll M."/>
            <person name="Gaskell J."/>
            <person name="Hammel K.E."/>
            <person name="St John F.J."/>
            <person name="Vanden Wymelenberg A."/>
            <person name="Sabat G."/>
            <person name="Splinter BonDurant S."/>
            <person name="Syed K."/>
            <person name="Yadav J.S."/>
            <person name="Doddapaneni H."/>
            <person name="Subramanian V."/>
            <person name="Lavin J.L."/>
            <person name="Oguiza J.A."/>
            <person name="Perez G."/>
            <person name="Pisabarro A.G."/>
            <person name="Ramirez L."/>
            <person name="Santoyo F."/>
            <person name="Master E."/>
            <person name="Coutinho P.M."/>
            <person name="Henrissat B."/>
            <person name="Lombard V."/>
            <person name="Magnuson J.K."/>
            <person name="Kuees U."/>
            <person name="Hori C."/>
            <person name="Igarashi K."/>
            <person name="Samejima M."/>
            <person name="Held B.W."/>
            <person name="Barry K.W."/>
            <person name="LaButti K.M."/>
            <person name="Lapidus A."/>
            <person name="Lindquist E.A."/>
            <person name="Lucas S.M."/>
            <person name="Riley R."/>
            <person name="Salamov A.A."/>
            <person name="Hoffmeister D."/>
            <person name="Schwenk D."/>
            <person name="Hadar Y."/>
            <person name="Yarden O."/>
            <person name="de Vries R.P."/>
            <person name="Wiebenga A."/>
            <person name="Stenlid J."/>
            <person name="Eastwood D."/>
            <person name="Grigoriev I.V."/>
            <person name="Berka R.M."/>
            <person name="Blanchette R.A."/>
            <person name="Kersten P."/>
            <person name="Martinez A.T."/>
            <person name="Vicuna R."/>
            <person name="Cullen D."/>
        </authorList>
    </citation>
    <scope>NUCLEOTIDE SEQUENCE [LARGE SCALE GENOMIC DNA]</scope>
    <source>
        <strain evidence="2 3">B</strain>
    </source>
</reference>
<organism evidence="2 3">
    <name type="scientific">Ceriporiopsis subvermispora (strain B)</name>
    <name type="common">White-rot fungus</name>
    <name type="synonym">Gelatoporia subvermispora</name>
    <dbReference type="NCBI Taxonomy" id="914234"/>
    <lineage>
        <taxon>Eukaryota</taxon>
        <taxon>Fungi</taxon>
        <taxon>Dikarya</taxon>
        <taxon>Basidiomycota</taxon>
        <taxon>Agaricomycotina</taxon>
        <taxon>Agaricomycetes</taxon>
        <taxon>Polyporales</taxon>
        <taxon>Gelatoporiaceae</taxon>
        <taxon>Gelatoporia</taxon>
    </lineage>
</organism>
<feature type="region of interest" description="Disordered" evidence="1">
    <location>
        <begin position="1"/>
        <end position="23"/>
    </location>
</feature>
<gene>
    <name evidence="2" type="ORF">CERSUDRAFT_47298</name>
</gene>